<dbReference type="PANTHER" id="PTHR46518:SF1">
    <property type="entry name" value="OUTER DYNEIN ARM-DOCKING COMPLEX SUBUNIT 3"/>
    <property type="match status" value="1"/>
</dbReference>
<protein>
    <submittedName>
        <fullName evidence="2">Uncharacterized protein</fullName>
    </submittedName>
</protein>
<evidence type="ECO:0000256" key="1">
    <source>
        <dbReference type="SAM" id="Coils"/>
    </source>
</evidence>
<dbReference type="GO" id="GO:0003341">
    <property type="term" value="P:cilium movement"/>
    <property type="evidence" value="ECO:0007669"/>
    <property type="project" value="InterPro"/>
</dbReference>
<dbReference type="GO" id="GO:0097542">
    <property type="term" value="C:ciliary tip"/>
    <property type="evidence" value="ECO:0007669"/>
    <property type="project" value="TreeGrafter"/>
</dbReference>
<reference evidence="2 3" key="1">
    <citation type="submission" date="2018-10" db="EMBL/GenBank/DDBJ databases">
        <authorList>
            <person name="Ekblom R."/>
            <person name="Jareborg N."/>
        </authorList>
    </citation>
    <scope>NUCLEOTIDE SEQUENCE [LARGE SCALE GENOMIC DNA]</scope>
    <source>
        <tissue evidence="2">Muscle</tissue>
    </source>
</reference>
<dbReference type="GO" id="GO:0035253">
    <property type="term" value="C:ciliary rootlet"/>
    <property type="evidence" value="ECO:0007669"/>
    <property type="project" value="TreeGrafter"/>
</dbReference>
<dbReference type="PANTHER" id="PTHR46518">
    <property type="entry name" value="COILED-COIL DOMAIN-CONTAINING PROTEIN 151"/>
    <property type="match status" value="1"/>
</dbReference>
<sequence>MKAEEAEHITNVYLQLRAYLQEESLHLENRLDLMEAEVVRAKRELEELQVVNQEAINARDIAKNQLQYLEETVFRERKKRERYITECKK</sequence>
<proteinExistence type="predicted"/>
<dbReference type="InterPro" id="IPR033192">
    <property type="entry name" value="ODAD3"/>
</dbReference>
<comment type="caution">
    <text evidence="2">The sequence shown here is derived from an EMBL/GenBank/DDBJ whole genome shotgun (WGS) entry which is preliminary data.</text>
</comment>
<accession>A0A9X9LWA8</accession>
<dbReference type="GO" id="GO:0036158">
    <property type="term" value="P:outer dynein arm assembly"/>
    <property type="evidence" value="ECO:0007669"/>
    <property type="project" value="InterPro"/>
</dbReference>
<evidence type="ECO:0000313" key="2">
    <source>
        <dbReference type="EMBL" id="VCW97636.1"/>
    </source>
</evidence>
<feature type="coiled-coil region" evidence="1">
    <location>
        <begin position="17"/>
        <end position="72"/>
    </location>
</feature>
<gene>
    <name evidence="2" type="ORF">BN2614_LOCUS10</name>
</gene>
<organism evidence="2 3">
    <name type="scientific">Gulo gulo</name>
    <name type="common">Wolverine</name>
    <name type="synonym">Gluton</name>
    <dbReference type="NCBI Taxonomy" id="48420"/>
    <lineage>
        <taxon>Eukaryota</taxon>
        <taxon>Metazoa</taxon>
        <taxon>Chordata</taxon>
        <taxon>Craniata</taxon>
        <taxon>Vertebrata</taxon>
        <taxon>Euteleostomi</taxon>
        <taxon>Mammalia</taxon>
        <taxon>Eutheria</taxon>
        <taxon>Laurasiatheria</taxon>
        <taxon>Carnivora</taxon>
        <taxon>Caniformia</taxon>
        <taxon>Musteloidea</taxon>
        <taxon>Mustelidae</taxon>
        <taxon>Guloninae</taxon>
        <taxon>Gulo</taxon>
    </lineage>
</organism>
<dbReference type="EMBL" id="CYRY02022464">
    <property type="protein sequence ID" value="VCW97636.1"/>
    <property type="molecule type" value="Genomic_DNA"/>
</dbReference>
<dbReference type="GO" id="GO:0036064">
    <property type="term" value="C:ciliary basal body"/>
    <property type="evidence" value="ECO:0007669"/>
    <property type="project" value="TreeGrafter"/>
</dbReference>
<feature type="non-terminal residue" evidence="2">
    <location>
        <position position="1"/>
    </location>
</feature>
<keyword evidence="1" id="KW-0175">Coiled coil</keyword>
<name>A0A9X9LWA8_GULGU</name>
<evidence type="ECO:0000313" key="3">
    <source>
        <dbReference type="Proteomes" id="UP000269945"/>
    </source>
</evidence>
<keyword evidence="3" id="KW-1185">Reference proteome</keyword>
<dbReference type="Proteomes" id="UP000269945">
    <property type="component" value="Unassembled WGS sequence"/>
</dbReference>
<dbReference type="AlphaFoldDB" id="A0A9X9LWA8"/>